<dbReference type="EMBL" id="JAXOVC010000001">
    <property type="protein sequence ID" value="KAK4507237.1"/>
    <property type="molecule type" value="Genomic_DNA"/>
</dbReference>
<organism evidence="6 7">
    <name type="scientific">Zasmidium cellare</name>
    <name type="common">Wine cellar mold</name>
    <name type="synonym">Racodium cellare</name>
    <dbReference type="NCBI Taxonomy" id="395010"/>
    <lineage>
        <taxon>Eukaryota</taxon>
        <taxon>Fungi</taxon>
        <taxon>Dikarya</taxon>
        <taxon>Ascomycota</taxon>
        <taxon>Pezizomycotina</taxon>
        <taxon>Dothideomycetes</taxon>
        <taxon>Dothideomycetidae</taxon>
        <taxon>Mycosphaerellales</taxon>
        <taxon>Mycosphaerellaceae</taxon>
        <taxon>Zasmidium</taxon>
    </lineage>
</organism>
<sequence length="421" mass="46801">MYSMATTWLAAVLTALINLSAAASNFHRSLPSLPLPHGIDEIYVDCVNSTGLVVHALSAGCHQDSQDQSVLILLHGYPEIAYTWVHIMPKLASNGYCVVAPDLRGAGRTTGWDTKPYSQVDLAEFSDINMVRDLVSLVYGLGYTNVTSVIGHDYGAIIAEWAALIRPDIFTSSVHMSNPFDAPRTPSHPAPIYNDPPNNTTSTTSKLEQQEAALAKLSPPRKYYQLYNSQPSAANDWNTGGALGQRAFLRGYFYTKSADWPENHPHTLNSSDATQLAMIPRYYVMYQNESMSETIQSLTRGYNTNVTQSWLPDSDLDVYISEFQRTGFQGELNWYRVLTSTAETTSNFLMAGAKIRGPVIYLSGEKDWGTYQHPGALESYNKTCADFRGSFLIEGAGHWVQLEQPEALVERVLRFLDEIRS</sequence>
<keyword evidence="1" id="KW-0378">Hydrolase</keyword>
<dbReference type="Proteomes" id="UP001305779">
    <property type="component" value="Unassembled WGS sequence"/>
</dbReference>
<dbReference type="SUPFAM" id="SSF53474">
    <property type="entry name" value="alpha/beta-Hydrolases"/>
    <property type="match status" value="1"/>
</dbReference>
<feature type="domain" description="AB hydrolase-1" evidence="5">
    <location>
        <begin position="70"/>
        <end position="185"/>
    </location>
</feature>
<feature type="compositionally biased region" description="Low complexity" evidence="3">
    <location>
        <begin position="196"/>
        <end position="205"/>
    </location>
</feature>
<evidence type="ECO:0000256" key="1">
    <source>
        <dbReference type="ARBA" id="ARBA00022801"/>
    </source>
</evidence>
<keyword evidence="4" id="KW-0732">Signal</keyword>
<feature type="chain" id="PRO_5047206574" description="AB hydrolase-1 domain-containing protein" evidence="4">
    <location>
        <begin position="23"/>
        <end position="421"/>
    </location>
</feature>
<dbReference type="InterPro" id="IPR029058">
    <property type="entry name" value="AB_hydrolase_fold"/>
</dbReference>
<evidence type="ECO:0000313" key="6">
    <source>
        <dbReference type="EMBL" id="KAK4507237.1"/>
    </source>
</evidence>
<dbReference type="PANTHER" id="PTHR43329">
    <property type="entry name" value="EPOXIDE HYDROLASE"/>
    <property type="match status" value="1"/>
</dbReference>
<reference evidence="6 7" key="1">
    <citation type="journal article" date="2023" name="G3 (Bethesda)">
        <title>A chromosome-level genome assembly of Zasmidium syzygii isolated from banana leaves.</title>
        <authorList>
            <person name="van Westerhoven A.C."/>
            <person name="Mehrabi R."/>
            <person name="Talebi R."/>
            <person name="Steentjes M.B.F."/>
            <person name="Corcolon B."/>
            <person name="Chong P.A."/>
            <person name="Kema G.H.J."/>
            <person name="Seidl M.F."/>
        </authorList>
    </citation>
    <scope>NUCLEOTIDE SEQUENCE [LARGE SCALE GENOMIC DNA]</scope>
    <source>
        <strain evidence="6 7">P124</strain>
    </source>
</reference>
<evidence type="ECO:0000256" key="4">
    <source>
        <dbReference type="SAM" id="SignalP"/>
    </source>
</evidence>
<evidence type="ECO:0000259" key="5">
    <source>
        <dbReference type="Pfam" id="PF00561"/>
    </source>
</evidence>
<dbReference type="InterPro" id="IPR000073">
    <property type="entry name" value="AB_hydrolase_1"/>
</dbReference>
<evidence type="ECO:0000256" key="3">
    <source>
        <dbReference type="SAM" id="MobiDB-lite"/>
    </source>
</evidence>
<name>A0ABR0F003_ZASCE</name>
<dbReference type="Pfam" id="PF00561">
    <property type="entry name" value="Abhydrolase_1"/>
    <property type="match status" value="1"/>
</dbReference>
<dbReference type="Gene3D" id="3.40.50.1820">
    <property type="entry name" value="alpha/beta hydrolase"/>
    <property type="match status" value="1"/>
</dbReference>
<dbReference type="PRINTS" id="PR00412">
    <property type="entry name" value="EPOXHYDRLASE"/>
</dbReference>
<proteinExistence type="inferred from homology"/>
<protein>
    <recommendedName>
        <fullName evidence="5">AB hydrolase-1 domain-containing protein</fullName>
    </recommendedName>
</protein>
<comment type="similarity">
    <text evidence="2">Belongs to the AB hydrolase superfamily. Epoxide hydrolase family.</text>
</comment>
<comment type="caution">
    <text evidence="6">The sequence shown here is derived from an EMBL/GenBank/DDBJ whole genome shotgun (WGS) entry which is preliminary data.</text>
</comment>
<feature type="region of interest" description="Disordered" evidence="3">
    <location>
        <begin position="180"/>
        <end position="208"/>
    </location>
</feature>
<gene>
    <name evidence="6" type="ORF">PRZ48_000972</name>
</gene>
<feature type="signal peptide" evidence="4">
    <location>
        <begin position="1"/>
        <end position="22"/>
    </location>
</feature>
<keyword evidence="7" id="KW-1185">Reference proteome</keyword>
<accession>A0ABR0F003</accession>
<dbReference type="InterPro" id="IPR000639">
    <property type="entry name" value="Epox_hydrolase-like"/>
</dbReference>
<evidence type="ECO:0000313" key="7">
    <source>
        <dbReference type="Proteomes" id="UP001305779"/>
    </source>
</evidence>
<evidence type="ECO:0000256" key="2">
    <source>
        <dbReference type="ARBA" id="ARBA00038334"/>
    </source>
</evidence>